<keyword evidence="1" id="KW-0378">Hydrolase</keyword>
<name>A0A2J8A808_9CHLO</name>
<feature type="domain" description="ATP-dependent RNA helicase HrpB connector region" evidence="5">
    <location>
        <begin position="367"/>
        <end position="399"/>
    </location>
</feature>
<evidence type="ECO:0000313" key="7">
    <source>
        <dbReference type="Proteomes" id="UP000236333"/>
    </source>
</evidence>
<dbReference type="OrthoDB" id="42344at2759"/>
<dbReference type="GO" id="GO:0016787">
    <property type="term" value="F:hydrolase activity"/>
    <property type="evidence" value="ECO:0007669"/>
    <property type="project" value="UniProtKB-KW"/>
</dbReference>
<evidence type="ECO:0000256" key="3">
    <source>
        <dbReference type="SAM" id="MobiDB-lite"/>
    </source>
</evidence>
<reference evidence="6 7" key="1">
    <citation type="journal article" date="2017" name="Mol. Biol. Evol.">
        <title>The 4-celled Tetrabaena socialis nuclear genome reveals the essential components for genetic control of cell number at the origin of multicellularity in the volvocine lineage.</title>
        <authorList>
            <person name="Featherston J."/>
            <person name="Arakaki Y."/>
            <person name="Hanschen E.R."/>
            <person name="Ferris P.J."/>
            <person name="Michod R.E."/>
            <person name="Olson B.J.S.C."/>
            <person name="Nozaki H."/>
            <person name="Durand P.M."/>
        </authorList>
    </citation>
    <scope>NUCLEOTIDE SEQUENCE [LARGE SCALE GENOMIC DNA]</scope>
    <source>
        <strain evidence="6 7">NIES-571</strain>
    </source>
</reference>
<feature type="compositionally biased region" description="Polar residues" evidence="3">
    <location>
        <begin position="253"/>
        <end position="262"/>
    </location>
</feature>
<dbReference type="Pfam" id="PF08482">
    <property type="entry name" value="HrpB_C"/>
    <property type="match status" value="1"/>
</dbReference>
<evidence type="ECO:0000259" key="5">
    <source>
        <dbReference type="Pfam" id="PF24473"/>
    </source>
</evidence>
<dbReference type="Gene3D" id="3.40.50.300">
    <property type="entry name" value="P-loop containing nucleotide triphosphate hydrolases"/>
    <property type="match status" value="1"/>
</dbReference>
<evidence type="ECO:0000256" key="1">
    <source>
        <dbReference type="ARBA" id="ARBA00022801"/>
    </source>
</evidence>
<organism evidence="6 7">
    <name type="scientific">Tetrabaena socialis</name>
    <dbReference type="NCBI Taxonomy" id="47790"/>
    <lineage>
        <taxon>Eukaryota</taxon>
        <taxon>Viridiplantae</taxon>
        <taxon>Chlorophyta</taxon>
        <taxon>core chlorophytes</taxon>
        <taxon>Chlorophyceae</taxon>
        <taxon>CS clade</taxon>
        <taxon>Chlamydomonadales</taxon>
        <taxon>Tetrabaenaceae</taxon>
        <taxon>Tetrabaena</taxon>
    </lineage>
</organism>
<dbReference type="InterPro" id="IPR027417">
    <property type="entry name" value="P-loop_NTPase"/>
</dbReference>
<dbReference type="Proteomes" id="UP000236333">
    <property type="component" value="Unassembled WGS sequence"/>
</dbReference>
<dbReference type="EMBL" id="PGGS01000120">
    <property type="protein sequence ID" value="PNH08651.1"/>
    <property type="molecule type" value="Genomic_DNA"/>
</dbReference>
<evidence type="ECO:0000256" key="2">
    <source>
        <dbReference type="ARBA" id="ARBA00022806"/>
    </source>
</evidence>
<proteinExistence type="predicted"/>
<feature type="region of interest" description="Disordered" evidence="3">
    <location>
        <begin position="622"/>
        <end position="662"/>
    </location>
</feature>
<feature type="region of interest" description="Disordered" evidence="3">
    <location>
        <begin position="175"/>
        <end position="264"/>
    </location>
</feature>
<feature type="domain" description="ATP-dependent RNA helicase HrpB C-terminal" evidence="4">
    <location>
        <begin position="480"/>
        <end position="611"/>
    </location>
</feature>
<keyword evidence="2 6" id="KW-0067">ATP-binding</keyword>
<accession>A0A2J8A808</accession>
<keyword evidence="2 6" id="KW-0547">Nucleotide-binding</keyword>
<sequence length="662" mass="68349">MSVSRQVSSATRIEVVTEGILLRRLQTDPELAGVGAVVFDEFHERNLDADVALALCLDAVLRGSALGCVEVAAVVATMLGSERDVLRGGGGGAGAASADIMLRLTALSRDDSSLDPATARRILQGARSAAATVTAMTAAAAGRRRGGGAAAAAPTAAAYDDEDLAVEAAVAAAGVDPLESEDAAEPGRDDSGEAESDTGANAGVGGGRLAAEAGADAGPGAGGSEAGEPATASTVSERRGGSPSGSVRAGASGNASGTTRPSFDSAWREQMSRDGLVGALVAAAYPDRIAECYDRSNQRPAFKLSTGLVVRLPSVNDPLGASDYLAIAEIGGVGPAANWRKDGGGNDTVRSAAGLNKLDIERYLKDMVQERDTVFWVSSRKAVQARRQTRLGCLVLSEKVVPPASDAACLPALLKGFKELGGVGAMEFSKELEAWRQRVIWLRAQAVGATGGSGGGGGGGRLAQLPDLSDLALLKSAATWLAPYLAGVRSKSDLLKLDWNKVIRSQVPRELQPLVDSEAPSHLALPTGTRTLVDYSGGVPKVRCRIQEVFGLAEAPKLAGGRIALTLELLSPRNEPLAVTDDLASFWRNSYPAVLKNLSIREHRHYWPDNPLEAEATRLTNKGVLRQQEARSKEAAQPSSSSAVSGGSAKGAAGKGAKGKKR</sequence>
<dbReference type="InterPro" id="IPR013689">
    <property type="entry name" value="RNA_helicase_ATP-dep_HrpB_C"/>
</dbReference>
<dbReference type="PANTHER" id="PTHR43519">
    <property type="entry name" value="ATP-DEPENDENT RNA HELICASE HRPB"/>
    <property type="match status" value="1"/>
</dbReference>
<evidence type="ECO:0000313" key="6">
    <source>
        <dbReference type="EMBL" id="PNH08651.1"/>
    </source>
</evidence>
<keyword evidence="2 6" id="KW-0347">Helicase</keyword>
<dbReference type="InterPro" id="IPR056329">
    <property type="entry name" value="CON_HrpB"/>
</dbReference>
<dbReference type="AlphaFoldDB" id="A0A2J8A808"/>
<feature type="compositionally biased region" description="Low complexity" evidence="3">
    <location>
        <begin position="639"/>
        <end position="652"/>
    </location>
</feature>
<gene>
    <name evidence="6" type="ORF">TSOC_004768</name>
</gene>
<keyword evidence="7" id="KW-1185">Reference proteome</keyword>
<protein>
    <submittedName>
        <fullName evidence="6">ATP-dependent RNA helicase hrpB</fullName>
    </submittedName>
</protein>
<evidence type="ECO:0000259" key="4">
    <source>
        <dbReference type="Pfam" id="PF08482"/>
    </source>
</evidence>
<dbReference type="Pfam" id="PF24473">
    <property type="entry name" value="CON_HrpB"/>
    <property type="match status" value="1"/>
</dbReference>
<dbReference type="SUPFAM" id="SSF52540">
    <property type="entry name" value="P-loop containing nucleoside triphosphate hydrolases"/>
    <property type="match status" value="1"/>
</dbReference>
<comment type="caution">
    <text evidence="6">The sequence shown here is derived from an EMBL/GenBank/DDBJ whole genome shotgun (WGS) entry which is preliminary data.</text>
</comment>
<dbReference type="PANTHER" id="PTHR43519:SF1">
    <property type="entry name" value="ATP-DEPENDENT RNA HELICASE HRPB"/>
    <property type="match status" value="1"/>
</dbReference>
<dbReference type="GO" id="GO:0004386">
    <property type="term" value="F:helicase activity"/>
    <property type="evidence" value="ECO:0007669"/>
    <property type="project" value="UniProtKB-KW"/>
</dbReference>